<name>A0A0L6U9M6_9BASI</name>
<keyword evidence="2" id="KW-1185">Reference proteome</keyword>
<gene>
    <name evidence="1" type="ORF">VP01_8322g1</name>
</gene>
<sequence>LACVIWLVIWRMSGDDNSRMVNPSNLYLLWWQTFVDFMLNQVSFQLGKVPVEIICDKQNKMIEKIPQISDLEIPKSLKHAKQSELWDWWKKVCLEELNSLKELNVWEVLEEDPQLKISGSHWVLAVWNYSEG</sequence>
<proteinExistence type="predicted"/>
<organism evidence="1 2">
    <name type="scientific">Puccinia sorghi</name>
    <dbReference type="NCBI Taxonomy" id="27349"/>
    <lineage>
        <taxon>Eukaryota</taxon>
        <taxon>Fungi</taxon>
        <taxon>Dikarya</taxon>
        <taxon>Basidiomycota</taxon>
        <taxon>Pucciniomycotina</taxon>
        <taxon>Pucciniomycetes</taxon>
        <taxon>Pucciniales</taxon>
        <taxon>Pucciniaceae</taxon>
        <taxon>Puccinia</taxon>
    </lineage>
</organism>
<dbReference type="Proteomes" id="UP000037035">
    <property type="component" value="Unassembled WGS sequence"/>
</dbReference>
<comment type="caution">
    <text evidence="1">The sequence shown here is derived from an EMBL/GenBank/DDBJ whole genome shotgun (WGS) entry which is preliminary data.</text>
</comment>
<feature type="non-terminal residue" evidence="1">
    <location>
        <position position="1"/>
    </location>
</feature>
<dbReference type="AlphaFoldDB" id="A0A0L6U9M6"/>
<evidence type="ECO:0000313" key="1">
    <source>
        <dbReference type="EMBL" id="KNZ45259.1"/>
    </source>
</evidence>
<feature type="non-terminal residue" evidence="1">
    <location>
        <position position="132"/>
    </location>
</feature>
<protein>
    <submittedName>
        <fullName evidence="1">Uncharacterized protein</fullName>
    </submittedName>
</protein>
<accession>A0A0L6U9M6</accession>
<dbReference type="VEuPathDB" id="FungiDB:VP01_8322g1"/>
<reference evidence="1 2" key="1">
    <citation type="submission" date="2015-08" db="EMBL/GenBank/DDBJ databases">
        <title>Next Generation Sequencing and Analysis of the Genome of Puccinia sorghi L Schw, the Causal Agent of Maize Common Rust.</title>
        <authorList>
            <person name="Rochi L."/>
            <person name="Burguener G."/>
            <person name="Darino M."/>
            <person name="Turjanski A."/>
            <person name="Kreff E."/>
            <person name="Dieguez M.J."/>
            <person name="Sacco F."/>
        </authorList>
    </citation>
    <scope>NUCLEOTIDE SEQUENCE [LARGE SCALE GENOMIC DNA]</scope>
    <source>
        <strain evidence="1 2">RO10H11247</strain>
    </source>
</reference>
<dbReference type="EMBL" id="LAVV01013852">
    <property type="protein sequence ID" value="KNZ45259.1"/>
    <property type="molecule type" value="Genomic_DNA"/>
</dbReference>
<evidence type="ECO:0000313" key="2">
    <source>
        <dbReference type="Proteomes" id="UP000037035"/>
    </source>
</evidence>